<dbReference type="Pfam" id="PF00034">
    <property type="entry name" value="Cytochrom_C"/>
    <property type="match status" value="2"/>
</dbReference>
<dbReference type="InterPro" id="IPR009056">
    <property type="entry name" value="Cyt_c-like_dom"/>
</dbReference>
<reference evidence="7" key="1">
    <citation type="submission" date="2018-05" db="EMBL/GenBank/DDBJ databases">
        <authorList>
            <person name="Lanie J.A."/>
            <person name="Ng W.-L."/>
            <person name="Kazmierczak K.M."/>
            <person name="Andrzejewski T.M."/>
            <person name="Davidsen T.M."/>
            <person name="Wayne K.J."/>
            <person name="Tettelin H."/>
            <person name="Glass J.I."/>
            <person name="Rusch D."/>
            <person name="Podicherti R."/>
            <person name="Tsui H.-C.T."/>
            <person name="Winkler M.E."/>
        </authorList>
    </citation>
    <scope>NUCLEOTIDE SEQUENCE</scope>
</reference>
<gene>
    <name evidence="7" type="ORF">METZ01_LOCUS54401</name>
</gene>
<keyword evidence="2" id="KW-0349">Heme</keyword>
<evidence type="ECO:0000256" key="5">
    <source>
        <dbReference type="ARBA" id="ARBA00023004"/>
    </source>
</evidence>
<dbReference type="EMBL" id="UINC01002914">
    <property type="protein sequence ID" value="SVA01547.1"/>
    <property type="molecule type" value="Genomic_DNA"/>
</dbReference>
<keyword evidence="1" id="KW-0813">Transport</keyword>
<evidence type="ECO:0000256" key="2">
    <source>
        <dbReference type="ARBA" id="ARBA00022617"/>
    </source>
</evidence>
<keyword evidence="3" id="KW-0479">Metal-binding</keyword>
<sequence>MIAQSKPRNSQFSFLLATLLLLTLPSPLLGFTAPTSKDIPKSITLKGKEFSLENIKNPFSSDPGTIKEGGEIYIKNCFLCHGDLLDGEGLFGESFIPAPASFIQKNSVIFKTPAYAFWRIMKGGKGLPERFKPWNSAMPAWEGILSQEEVWKTILYINKTVKERRQPIPEKQNPSIKQGKNIYLKKCAFCHGKEGKGDGPSKEYTLPHPRNLTKGHIKIRSTSFGKIPTDKDLFDAISNGMKGTTMPGWSHLSKSNRQSLILYIKSLSKKFKKFEKRGKKHKIITVPEPPLVSQEGIERGKKSFMINCSGCHGVKGRGDGVTTARIVDYSSNAIWPRNLSEPWNFRRGATREDIFLTLRTGLSTTAMPKFSPRIFKDQEIWDIVDFVLTLGSPKQPEVKPVILAKKTSEDLPDDLNASFWTKMKSAYVPLGGQILQKPKSYFPTVRNLTVRAAYNDKEIAFKIDWDDPSYDPALLKEKNIVKASPTPPLPENLKGAKEEEPIEPVIPDFPDALALQFSLNNEAVKPYFLNGDSGHPVNLWKWTSSDNTAHEWNATGLTNWSLQNDKSQSVKAQANYQFGRYFLIIKRKLKVNDDKMDIQFEAGKSLLIAFNIWDGYQGENGAKKSISSWFELQLAK</sequence>
<name>A0A381SGV2_9ZZZZ</name>
<dbReference type="GO" id="GO:0020037">
    <property type="term" value="F:heme binding"/>
    <property type="evidence" value="ECO:0007669"/>
    <property type="project" value="InterPro"/>
</dbReference>
<dbReference type="Gene3D" id="1.10.760.10">
    <property type="entry name" value="Cytochrome c-like domain"/>
    <property type="match status" value="3"/>
</dbReference>
<dbReference type="PANTHER" id="PTHR35008">
    <property type="entry name" value="BLL4482 PROTEIN-RELATED"/>
    <property type="match status" value="1"/>
</dbReference>
<evidence type="ECO:0000259" key="6">
    <source>
        <dbReference type="PROSITE" id="PS51007"/>
    </source>
</evidence>
<dbReference type="SUPFAM" id="SSF46626">
    <property type="entry name" value="Cytochrome c"/>
    <property type="match status" value="3"/>
</dbReference>
<evidence type="ECO:0000256" key="4">
    <source>
        <dbReference type="ARBA" id="ARBA00022982"/>
    </source>
</evidence>
<dbReference type="GO" id="GO:0046872">
    <property type="term" value="F:metal ion binding"/>
    <property type="evidence" value="ECO:0007669"/>
    <property type="project" value="UniProtKB-KW"/>
</dbReference>
<evidence type="ECO:0000256" key="3">
    <source>
        <dbReference type="ARBA" id="ARBA00022723"/>
    </source>
</evidence>
<dbReference type="Pfam" id="PF09459">
    <property type="entry name" value="EB_dh"/>
    <property type="match status" value="1"/>
</dbReference>
<feature type="domain" description="Cytochrome c" evidence="6">
    <location>
        <begin position="295"/>
        <end position="391"/>
    </location>
</feature>
<feature type="domain" description="Cytochrome c" evidence="6">
    <location>
        <begin position="64"/>
        <end position="161"/>
    </location>
</feature>
<keyword evidence="4" id="KW-0249">Electron transport</keyword>
<dbReference type="AlphaFoldDB" id="A0A381SGV2"/>
<dbReference type="InterPro" id="IPR051459">
    <property type="entry name" value="Cytochrome_c-type_DH"/>
</dbReference>
<protein>
    <recommendedName>
        <fullName evidence="6">Cytochrome c domain-containing protein</fullName>
    </recommendedName>
</protein>
<dbReference type="PROSITE" id="PS51007">
    <property type="entry name" value="CYTC"/>
    <property type="match status" value="3"/>
</dbReference>
<organism evidence="7">
    <name type="scientific">marine metagenome</name>
    <dbReference type="NCBI Taxonomy" id="408172"/>
    <lineage>
        <taxon>unclassified sequences</taxon>
        <taxon>metagenomes</taxon>
        <taxon>ecological metagenomes</taxon>
    </lineage>
</organism>
<proteinExistence type="predicted"/>
<dbReference type="InterPro" id="IPR019020">
    <property type="entry name" value="Cyt-c552/DMSO_Rdtase_haem-bd"/>
</dbReference>
<accession>A0A381SGV2</accession>
<dbReference type="Pfam" id="PF13442">
    <property type="entry name" value="Cytochrome_CBB3"/>
    <property type="match status" value="1"/>
</dbReference>
<evidence type="ECO:0000256" key="1">
    <source>
        <dbReference type="ARBA" id="ARBA00022448"/>
    </source>
</evidence>
<dbReference type="Gene3D" id="2.60.40.1190">
    <property type="match status" value="1"/>
</dbReference>
<dbReference type="PANTHER" id="PTHR35008:SF8">
    <property type="entry name" value="ALCOHOL DEHYDROGENASE CYTOCHROME C SUBUNIT"/>
    <property type="match status" value="1"/>
</dbReference>
<keyword evidence="5" id="KW-0408">Iron</keyword>
<dbReference type="InterPro" id="IPR036909">
    <property type="entry name" value="Cyt_c-like_dom_sf"/>
</dbReference>
<feature type="domain" description="Cytochrome c" evidence="6">
    <location>
        <begin position="174"/>
        <end position="268"/>
    </location>
</feature>
<evidence type="ECO:0000313" key="7">
    <source>
        <dbReference type="EMBL" id="SVA01547.1"/>
    </source>
</evidence>
<dbReference type="GO" id="GO:0009055">
    <property type="term" value="F:electron transfer activity"/>
    <property type="evidence" value="ECO:0007669"/>
    <property type="project" value="InterPro"/>
</dbReference>